<evidence type="ECO:0000313" key="2">
    <source>
        <dbReference type="EMBL" id="ASQ29905.1"/>
    </source>
</evidence>
<proteinExistence type="predicted"/>
<feature type="domain" description="HDOD" evidence="1">
    <location>
        <begin position="18"/>
        <end position="219"/>
    </location>
</feature>
<protein>
    <submittedName>
        <fullName evidence="2">HDOD domain-containing signal-transduction protein</fullName>
    </submittedName>
</protein>
<dbReference type="EMBL" id="CP022347">
    <property type="protein sequence ID" value="ASQ29905.1"/>
    <property type="molecule type" value="Genomic_DNA"/>
</dbReference>
<dbReference type="PANTHER" id="PTHR33525">
    <property type="match status" value="1"/>
</dbReference>
<dbReference type="Proteomes" id="UP000201169">
    <property type="component" value="Chromosome"/>
</dbReference>
<accession>A0A222MVI4</accession>
<evidence type="ECO:0000313" key="3">
    <source>
        <dbReference type="Proteomes" id="UP000201169"/>
    </source>
</evidence>
<reference evidence="2 3" key="1">
    <citation type="submission" date="2017-07" db="EMBL/GenBank/DDBJ databases">
        <title>Analysis of two Campylobacter avium genomes and identification of a novel hippuricase gene.</title>
        <authorList>
            <person name="Miller W.G."/>
            <person name="Chapman M.H."/>
            <person name="Yee E."/>
            <person name="Revez J."/>
            <person name="Bono J.L."/>
            <person name="Rossi M."/>
        </authorList>
    </citation>
    <scope>NUCLEOTIDE SEQUENCE [LARGE SCALE GENOMIC DNA]</scope>
    <source>
        <strain evidence="2 3">LMG 24591</strain>
    </source>
</reference>
<dbReference type="PROSITE" id="PS51833">
    <property type="entry name" value="HDOD"/>
    <property type="match status" value="1"/>
</dbReference>
<dbReference type="PANTHER" id="PTHR33525:SF3">
    <property type="entry name" value="RIBONUCLEASE Y"/>
    <property type="match status" value="1"/>
</dbReference>
<sequence>MSYDMDINELLVESVDKLPALPQTVQELQSYVAKAGSDVRVDTVAQIISADPLVTARLLQLANSPFYSFKSNITTLQQVVSLLGITNVKNIIMADSIEQNFKVDVSPYGLDTDEFLKKRNEESTFISSWLSQEDKNLSYMLVPCAMLLRLGMMVFSNFLIQNKKDKEFLAALKKSNFENCSAVEEDFLGVDHLSFLGFLFHKWNFDEDLIETVCFINNPNSAEGKVLKSAYALAIVNRIFAPHNGGSAFMVSSALSLIKEAKQKGVNFDMDNFISKLPAFAKVNLPK</sequence>
<evidence type="ECO:0000259" key="1">
    <source>
        <dbReference type="PROSITE" id="PS51833"/>
    </source>
</evidence>
<name>A0A222MVI4_9BACT</name>
<dbReference type="Pfam" id="PF08668">
    <property type="entry name" value="HDOD"/>
    <property type="match status" value="1"/>
</dbReference>
<dbReference type="InterPro" id="IPR013976">
    <property type="entry name" value="HDOD"/>
</dbReference>
<dbReference type="SUPFAM" id="SSF109604">
    <property type="entry name" value="HD-domain/PDEase-like"/>
    <property type="match status" value="1"/>
</dbReference>
<dbReference type="AlphaFoldDB" id="A0A222MVI4"/>
<dbReference type="Gene3D" id="1.10.3210.10">
    <property type="entry name" value="Hypothetical protein af1432"/>
    <property type="match status" value="1"/>
</dbReference>
<dbReference type="InterPro" id="IPR052340">
    <property type="entry name" value="RNase_Y/CdgJ"/>
</dbReference>
<organism evidence="2 3">
    <name type="scientific">Campylobacter avium LMG 24591</name>
    <dbReference type="NCBI Taxonomy" id="522484"/>
    <lineage>
        <taxon>Bacteria</taxon>
        <taxon>Pseudomonadati</taxon>
        <taxon>Campylobacterota</taxon>
        <taxon>Epsilonproteobacteria</taxon>
        <taxon>Campylobacterales</taxon>
        <taxon>Campylobacteraceae</taxon>
        <taxon>Campylobacter</taxon>
    </lineage>
</organism>
<dbReference type="KEGG" id="cavi:CAV_0233"/>
<keyword evidence="3" id="KW-1185">Reference proteome</keyword>
<gene>
    <name evidence="2" type="ORF">CAV_0233</name>
</gene>